<evidence type="ECO:0000256" key="5">
    <source>
        <dbReference type="ARBA" id="ARBA00022553"/>
    </source>
</evidence>
<evidence type="ECO:0000256" key="4">
    <source>
        <dbReference type="ARBA" id="ARBA00012438"/>
    </source>
</evidence>
<dbReference type="PRINTS" id="PR00344">
    <property type="entry name" value="BCTRLSENSOR"/>
</dbReference>
<sequence length="530" mass="55440">MRYAMARRPGRSLRIRLVAATCALLAAVCATIGLVTTVALNAFLAGRLDAQLAAAADRSLVAAGGSPPAWRGTDHKLDEGVNFLLVPGQAAETLGARISDGVLQDAAVLDGAGTPQNVPAEVAAPLLHVPVDGRAHTRTLEDLGEYRVQAVRTADGDVVITGLSMDAVRSTVNRLAAVEVLLILTGLIGAGFAGDSIIRRALRPLRRVAATAVGVTQLRLDRGEVADLARVPFIYTDPETEVGQVGAALNRLLDHVGAALTARHASELRVRRFVADASHELRTPLAAISGYAQLTRRGDERIGPRTTHALCRIESEAARMTSLVEDLLLLARLDAGRPLEREEVDLARLAADAVGDAHAAAPDREWRLELPGPGCPVTVLGDATRLHQVLANLLGNARSHTPPGTRVTTEVIGRAGEVMLRVADDGPGIPADLLPHVFERFARADSSRSRAAGSTGLGLSIVAAVVHAHGGHAEVTSRPGRTAFTVYLPAAPPRPARRAAVLQGAPDPRRPPGRGAPARPDGAGAAHSRG</sequence>
<dbReference type="AlphaFoldDB" id="A0A853A330"/>
<dbReference type="SMART" id="SM00387">
    <property type="entry name" value="HATPase_c"/>
    <property type="match status" value="1"/>
</dbReference>
<dbReference type="EMBL" id="JACBZD010000001">
    <property type="protein sequence ID" value="NYI04922.1"/>
    <property type="molecule type" value="Genomic_DNA"/>
</dbReference>
<dbReference type="PROSITE" id="PS50885">
    <property type="entry name" value="HAMP"/>
    <property type="match status" value="1"/>
</dbReference>
<dbReference type="CDD" id="cd00082">
    <property type="entry name" value="HisKA"/>
    <property type="match status" value="1"/>
</dbReference>
<dbReference type="PROSITE" id="PS50109">
    <property type="entry name" value="HIS_KIN"/>
    <property type="match status" value="1"/>
</dbReference>
<dbReference type="PANTHER" id="PTHR45436:SF5">
    <property type="entry name" value="SENSOR HISTIDINE KINASE TRCS"/>
    <property type="match status" value="1"/>
</dbReference>
<dbReference type="FunFam" id="1.10.287.130:FF:000001">
    <property type="entry name" value="Two-component sensor histidine kinase"/>
    <property type="match status" value="1"/>
</dbReference>
<comment type="cofactor">
    <cofactor evidence="2">
        <name>a divalent metal cation</name>
        <dbReference type="ChEBI" id="CHEBI:60240"/>
    </cofactor>
</comment>
<keyword evidence="11" id="KW-0472">Membrane</keyword>
<accession>A0A853A330</accession>
<dbReference type="InterPro" id="IPR036890">
    <property type="entry name" value="HATPase_C_sf"/>
</dbReference>
<dbReference type="PANTHER" id="PTHR45436">
    <property type="entry name" value="SENSOR HISTIDINE KINASE YKOH"/>
    <property type="match status" value="1"/>
</dbReference>
<comment type="catalytic activity">
    <reaction evidence="1">
        <text>ATP + protein L-histidine = ADP + protein N-phospho-L-histidine.</text>
        <dbReference type="EC" id="2.7.13.3"/>
    </reaction>
</comment>
<keyword evidence="9" id="KW-1133">Transmembrane helix</keyword>
<evidence type="ECO:0000256" key="9">
    <source>
        <dbReference type="ARBA" id="ARBA00022989"/>
    </source>
</evidence>
<dbReference type="SMART" id="SM00388">
    <property type="entry name" value="HisKA"/>
    <property type="match status" value="1"/>
</dbReference>
<dbReference type="SUPFAM" id="SSF55874">
    <property type="entry name" value="ATPase domain of HSP90 chaperone/DNA topoisomerase II/histidine kinase"/>
    <property type="match status" value="1"/>
</dbReference>
<protein>
    <recommendedName>
        <fullName evidence="4">histidine kinase</fullName>
        <ecNumber evidence="4">2.7.13.3</ecNumber>
    </recommendedName>
</protein>
<evidence type="ECO:0000313" key="16">
    <source>
        <dbReference type="Proteomes" id="UP000567795"/>
    </source>
</evidence>
<dbReference type="InterPro" id="IPR003594">
    <property type="entry name" value="HATPase_dom"/>
</dbReference>
<dbReference type="GO" id="GO:0005509">
    <property type="term" value="F:calcium ion binding"/>
    <property type="evidence" value="ECO:0007669"/>
    <property type="project" value="UniProtKB-ARBA"/>
</dbReference>
<dbReference type="InterPro" id="IPR004358">
    <property type="entry name" value="Sig_transdc_His_kin-like_C"/>
</dbReference>
<dbReference type="GO" id="GO:0005886">
    <property type="term" value="C:plasma membrane"/>
    <property type="evidence" value="ECO:0007669"/>
    <property type="project" value="UniProtKB-SubCell"/>
</dbReference>
<evidence type="ECO:0000256" key="10">
    <source>
        <dbReference type="ARBA" id="ARBA00023012"/>
    </source>
</evidence>
<evidence type="ECO:0000256" key="11">
    <source>
        <dbReference type="ARBA" id="ARBA00023136"/>
    </source>
</evidence>
<comment type="subcellular location">
    <subcellularLocation>
        <location evidence="3">Cell membrane</location>
    </subcellularLocation>
</comment>
<evidence type="ECO:0000313" key="15">
    <source>
        <dbReference type="EMBL" id="NYI04922.1"/>
    </source>
</evidence>
<reference evidence="15 16" key="1">
    <citation type="submission" date="2020-07" db="EMBL/GenBank/DDBJ databases">
        <title>Sequencing the genomes of 1000 actinobacteria strains.</title>
        <authorList>
            <person name="Klenk H.-P."/>
        </authorList>
    </citation>
    <scope>NUCLEOTIDE SEQUENCE [LARGE SCALE GENOMIC DNA]</scope>
    <source>
        <strain evidence="15 16">DSM 42178</strain>
    </source>
</reference>
<dbReference type="InterPro" id="IPR003661">
    <property type="entry name" value="HisK_dim/P_dom"/>
</dbReference>
<dbReference type="RefSeq" id="WP_218904367.1">
    <property type="nucleotide sequence ID" value="NZ_JACBZD010000001.1"/>
</dbReference>
<evidence type="ECO:0000256" key="3">
    <source>
        <dbReference type="ARBA" id="ARBA00004236"/>
    </source>
</evidence>
<evidence type="ECO:0000256" key="1">
    <source>
        <dbReference type="ARBA" id="ARBA00000085"/>
    </source>
</evidence>
<dbReference type="Gene3D" id="3.30.565.10">
    <property type="entry name" value="Histidine kinase-like ATPase, C-terminal domain"/>
    <property type="match status" value="1"/>
</dbReference>
<dbReference type="SUPFAM" id="SSF47384">
    <property type="entry name" value="Homodimeric domain of signal transducing histidine kinase"/>
    <property type="match status" value="1"/>
</dbReference>
<dbReference type="Proteomes" id="UP000567795">
    <property type="component" value="Unassembled WGS sequence"/>
</dbReference>
<keyword evidence="5" id="KW-0597">Phosphoprotein</keyword>
<keyword evidence="16" id="KW-1185">Reference proteome</keyword>
<evidence type="ECO:0000259" key="14">
    <source>
        <dbReference type="PROSITE" id="PS50885"/>
    </source>
</evidence>
<comment type="caution">
    <text evidence="15">The sequence shown here is derived from an EMBL/GenBank/DDBJ whole genome shotgun (WGS) entry which is preliminary data.</text>
</comment>
<feature type="domain" description="Histidine kinase" evidence="13">
    <location>
        <begin position="276"/>
        <end position="492"/>
    </location>
</feature>
<dbReference type="GO" id="GO:0000155">
    <property type="term" value="F:phosphorelay sensor kinase activity"/>
    <property type="evidence" value="ECO:0007669"/>
    <property type="project" value="InterPro"/>
</dbReference>
<keyword evidence="8 15" id="KW-0418">Kinase</keyword>
<dbReference type="EC" id="2.7.13.3" evidence="4"/>
<dbReference type="Pfam" id="PF00512">
    <property type="entry name" value="HisKA"/>
    <property type="match status" value="1"/>
</dbReference>
<keyword evidence="7" id="KW-0812">Transmembrane</keyword>
<feature type="compositionally biased region" description="Low complexity" evidence="12">
    <location>
        <begin position="513"/>
        <end position="530"/>
    </location>
</feature>
<evidence type="ECO:0000256" key="7">
    <source>
        <dbReference type="ARBA" id="ARBA00022692"/>
    </source>
</evidence>
<organism evidence="15 16">
    <name type="scientific">Allostreptomyces psammosilenae</name>
    <dbReference type="NCBI Taxonomy" id="1892865"/>
    <lineage>
        <taxon>Bacteria</taxon>
        <taxon>Bacillati</taxon>
        <taxon>Actinomycetota</taxon>
        <taxon>Actinomycetes</taxon>
        <taxon>Kitasatosporales</taxon>
        <taxon>Streptomycetaceae</taxon>
        <taxon>Allostreptomyces</taxon>
    </lineage>
</organism>
<dbReference type="Gene3D" id="1.10.287.130">
    <property type="match status" value="1"/>
</dbReference>
<evidence type="ECO:0000256" key="6">
    <source>
        <dbReference type="ARBA" id="ARBA00022679"/>
    </source>
</evidence>
<keyword evidence="10" id="KW-0902">Two-component regulatory system</keyword>
<evidence type="ECO:0000256" key="8">
    <source>
        <dbReference type="ARBA" id="ARBA00022777"/>
    </source>
</evidence>
<name>A0A853A330_9ACTN</name>
<dbReference type="CDD" id="cd00075">
    <property type="entry name" value="HATPase"/>
    <property type="match status" value="1"/>
</dbReference>
<gene>
    <name evidence="15" type="ORF">FHU37_001865</name>
</gene>
<proteinExistence type="predicted"/>
<feature type="region of interest" description="Disordered" evidence="12">
    <location>
        <begin position="494"/>
        <end position="530"/>
    </location>
</feature>
<dbReference type="InterPro" id="IPR036097">
    <property type="entry name" value="HisK_dim/P_sf"/>
</dbReference>
<dbReference type="InterPro" id="IPR050428">
    <property type="entry name" value="TCS_sensor_his_kinase"/>
</dbReference>
<evidence type="ECO:0000256" key="12">
    <source>
        <dbReference type="SAM" id="MobiDB-lite"/>
    </source>
</evidence>
<dbReference type="Pfam" id="PF02518">
    <property type="entry name" value="HATPase_c"/>
    <property type="match status" value="1"/>
</dbReference>
<keyword evidence="6 15" id="KW-0808">Transferase</keyword>
<dbReference type="FunFam" id="3.30.565.10:FF:000006">
    <property type="entry name" value="Sensor histidine kinase WalK"/>
    <property type="match status" value="1"/>
</dbReference>
<evidence type="ECO:0000259" key="13">
    <source>
        <dbReference type="PROSITE" id="PS50109"/>
    </source>
</evidence>
<dbReference type="InterPro" id="IPR005467">
    <property type="entry name" value="His_kinase_dom"/>
</dbReference>
<feature type="domain" description="HAMP" evidence="14">
    <location>
        <begin position="199"/>
        <end position="261"/>
    </location>
</feature>
<evidence type="ECO:0000256" key="2">
    <source>
        <dbReference type="ARBA" id="ARBA00001968"/>
    </source>
</evidence>
<dbReference type="InterPro" id="IPR003660">
    <property type="entry name" value="HAMP_dom"/>
</dbReference>